<organism evidence="2 3">
    <name type="scientific">Streptomyces parvus</name>
    <dbReference type="NCBI Taxonomy" id="66428"/>
    <lineage>
        <taxon>Bacteria</taxon>
        <taxon>Bacillati</taxon>
        <taxon>Actinomycetota</taxon>
        <taxon>Actinomycetes</taxon>
        <taxon>Kitasatosporales</taxon>
        <taxon>Streptomycetaceae</taxon>
        <taxon>Streptomyces</taxon>
    </lineage>
</organism>
<evidence type="ECO:0000259" key="1">
    <source>
        <dbReference type="PROSITE" id="PS51819"/>
    </source>
</evidence>
<dbReference type="EMBL" id="VSZQ01000093">
    <property type="protein sequence ID" value="TYR62723.1"/>
    <property type="molecule type" value="Genomic_DNA"/>
</dbReference>
<dbReference type="PANTHER" id="PTHR33993">
    <property type="entry name" value="GLYOXALASE-RELATED"/>
    <property type="match status" value="1"/>
</dbReference>
<feature type="domain" description="VOC" evidence="1">
    <location>
        <begin position="131"/>
        <end position="249"/>
    </location>
</feature>
<name>A0A5D4JGH2_9ACTN</name>
<dbReference type="Gene3D" id="3.10.180.10">
    <property type="entry name" value="2,3-Dihydroxybiphenyl 1,2-Dioxygenase, domain 1"/>
    <property type="match status" value="2"/>
</dbReference>
<dbReference type="AlphaFoldDB" id="A0A5D4JGH2"/>
<dbReference type="InterPro" id="IPR029068">
    <property type="entry name" value="Glyas_Bleomycin-R_OHBP_Dase"/>
</dbReference>
<dbReference type="SUPFAM" id="SSF54593">
    <property type="entry name" value="Glyoxalase/Bleomycin resistance protein/Dihydroxybiphenyl dioxygenase"/>
    <property type="match status" value="2"/>
</dbReference>
<accession>A0A5D4JGH2</accession>
<dbReference type="InterPro" id="IPR052164">
    <property type="entry name" value="Anthracycline_SecMetBiosynth"/>
</dbReference>
<reference evidence="2 3" key="1">
    <citation type="submission" date="2019-08" db="EMBL/GenBank/DDBJ databases">
        <title>Draft genome for granaticin producer strain Streptomyces parvus C05.</title>
        <authorList>
            <person name="Gonzalez-Pimentel J.L."/>
        </authorList>
    </citation>
    <scope>NUCLEOTIDE SEQUENCE [LARGE SCALE GENOMIC DNA]</scope>
    <source>
        <strain evidence="2 3">C05</strain>
    </source>
</reference>
<dbReference type="InterPro" id="IPR037523">
    <property type="entry name" value="VOC_core"/>
</dbReference>
<dbReference type="Pfam" id="PF18029">
    <property type="entry name" value="Glyoxalase_6"/>
    <property type="match status" value="1"/>
</dbReference>
<evidence type="ECO:0000313" key="2">
    <source>
        <dbReference type="EMBL" id="TYR62723.1"/>
    </source>
</evidence>
<sequence>MPIRPGLPSLADVTYTDLGASKDFYSGLFDWQFDSALDPTGHYTYAVSDGQPIAGLRPAQPEQPVVWTLYLQTDSAQTTAQQVKTNGGHVLYQNEAPGQGHVLIAADPTGAVVGFWQPTVDWDLQTGRPNTLVWSELSTRDGKTADVFYRGLFDYEQQQIGDGEHFDYTVWHLGYPALGRMQMGADFPAEVPAHWLVYFGADPETGTDALVERAVSLGATLVKEPETIPAGRFAVLSDVAGATFAVIDNSKATR</sequence>
<gene>
    <name evidence="2" type="ORF">FY004_18390</name>
</gene>
<proteinExistence type="predicted"/>
<dbReference type="CDD" id="cd07247">
    <property type="entry name" value="SgaA_N_like"/>
    <property type="match status" value="2"/>
</dbReference>
<keyword evidence="3" id="KW-1185">Reference proteome</keyword>
<dbReference type="RefSeq" id="WP_148903192.1">
    <property type="nucleotide sequence ID" value="NZ_VSZQ01000093.1"/>
</dbReference>
<feature type="domain" description="VOC" evidence="1">
    <location>
        <begin position="6"/>
        <end position="118"/>
    </location>
</feature>
<dbReference type="PROSITE" id="PS51819">
    <property type="entry name" value="VOC"/>
    <property type="match status" value="2"/>
</dbReference>
<protein>
    <submittedName>
        <fullName evidence="2">VOC family protein</fullName>
    </submittedName>
</protein>
<comment type="caution">
    <text evidence="2">The sequence shown here is derived from an EMBL/GenBank/DDBJ whole genome shotgun (WGS) entry which is preliminary data.</text>
</comment>
<dbReference type="Proteomes" id="UP000323242">
    <property type="component" value="Unassembled WGS sequence"/>
</dbReference>
<evidence type="ECO:0000313" key="3">
    <source>
        <dbReference type="Proteomes" id="UP000323242"/>
    </source>
</evidence>
<dbReference type="InterPro" id="IPR041581">
    <property type="entry name" value="Glyoxalase_6"/>
</dbReference>
<dbReference type="PANTHER" id="PTHR33993:SF10">
    <property type="entry name" value="CONSERVED PROTEIN"/>
    <property type="match status" value="1"/>
</dbReference>